<organism evidence="1 2">
    <name type="scientific">Serratia phage Parlo</name>
    <dbReference type="NCBI Taxonomy" id="2557554"/>
    <lineage>
        <taxon>Viruses</taxon>
        <taxon>Duplodnaviria</taxon>
        <taxon>Heunggongvirae</taxon>
        <taxon>Uroviricota</taxon>
        <taxon>Caudoviricetes</taxon>
        <taxon>Parlovirus</taxon>
        <taxon>Parlovirus parlo</taxon>
    </lineage>
</organism>
<proteinExistence type="predicted"/>
<gene>
    <name evidence="1" type="ORF">CPT_Parlo_006</name>
</gene>
<accession>A0A482MFG5</accession>
<keyword evidence="2" id="KW-1185">Reference proteome</keyword>
<evidence type="ECO:0000313" key="1">
    <source>
        <dbReference type="EMBL" id="QBQ72155.1"/>
    </source>
</evidence>
<name>A0A482MFG5_9CAUD</name>
<dbReference type="Proteomes" id="UP000307326">
    <property type="component" value="Segment"/>
</dbReference>
<reference evidence="2" key="1">
    <citation type="submission" date="2019-03" db="EMBL/GenBank/DDBJ databases">
        <authorList>
            <person name="Bockoven R."/>
            <person name="Gutierrez J."/>
            <person name="Newkirk H."/>
            <person name="Liu M."/>
            <person name="Ramsey J."/>
            <person name="Cahill J."/>
        </authorList>
    </citation>
    <scope>NUCLEOTIDE SEQUENCE [LARGE SCALE GENOMIC DNA]</scope>
</reference>
<dbReference type="EMBL" id="MK618715">
    <property type="protein sequence ID" value="QBQ72155.1"/>
    <property type="molecule type" value="Genomic_DNA"/>
</dbReference>
<protein>
    <submittedName>
        <fullName evidence="1">Uncharacterized protein</fullName>
    </submittedName>
</protein>
<sequence>MKRENRYIVLKKSDVEAALSPIGRDNLGNLCWHVDQYREKVGKAPLVCAVVESDWPEYDHVWELIRLRVEKATIPAETVQTIVDVPAVDAALRIFYEDATNDNAFFLVRSIMEACLPSAPAAGGDDA</sequence>
<evidence type="ECO:0000313" key="2">
    <source>
        <dbReference type="Proteomes" id="UP000307326"/>
    </source>
</evidence>